<dbReference type="GO" id="GO:0080139">
    <property type="term" value="F:borate efflux transmembrane transporter activity"/>
    <property type="evidence" value="ECO:0007669"/>
    <property type="project" value="TreeGrafter"/>
</dbReference>
<evidence type="ECO:0000313" key="7">
    <source>
        <dbReference type="EMBL" id="KAB5589375.1"/>
    </source>
</evidence>
<dbReference type="OrthoDB" id="1735926at2759"/>
<evidence type="ECO:0000256" key="3">
    <source>
        <dbReference type="ARBA" id="ARBA00022989"/>
    </source>
</evidence>
<sequence>MHTEALLVMGLRHVHKNDAELAPADATSTSNDIELIGVENYEPRHFSDAIETKTLVEGHPVSVVEQRVSNLAQGTLSVVSMTGPFQRAHVLGLVPRGVLAGLFWFMGTNHIRSNGVTEKLLFLIRDPTMVPRSEPLRKVRRSRVALFTAIELVGFGATMAITQTIGSQLISRKSNKY</sequence>
<evidence type="ECO:0000259" key="6">
    <source>
        <dbReference type="Pfam" id="PF00955"/>
    </source>
</evidence>
<evidence type="ECO:0000256" key="2">
    <source>
        <dbReference type="ARBA" id="ARBA00022692"/>
    </source>
</evidence>
<evidence type="ECO:0000256" key="5">
    <source>
        <dbReference type="SAM" id="Phobius"/>
    </source>
</evidence>
<dbReference type="PANTHER" id="PTHR11453:SF82">
    <property type="entry name" value="BORON TRANSPORTER 1"/>
    <property type="match status" value="1"/>
</dbReference>
<comment type="subcellular location">
    <subcellularLocation>
        <location evidence="1">Membrane</location>
        <topology evidence="1">Multi-pass membrane protein</topology>
    </subcellularLocation>
</comment>
<keyword evidence="2 5" id="KW-0812">Transmembrane</keyword>
<evidence type="ECO:0000313" key="8">
    <source>
        <dbReference type="Proteomes" id="UP000383932"/>
    </source>
</evidence>
<dbReference type="InterPro" id="IPR003020">
    <property type="entry name" value="HCO3_transpt_euk"/>
</dbReference>
<keyword evidence="8" id="KW-1185">Reference proteome</keyword>
<feature type="domain" description="Bicarbonate transporter-like transmembrane" evidence="6">
    <location>
        <begin position="61"/>
        <end position="162"/>
    </location>
</feature>
<dbReference type="GO" id="GO:0006820">
    <property type="term" value="P:monoatomic anion transport"/>
    <property type="evidence" value="ECO:0007669"/>
    <property type="project" value="InterPro"/>
</dbReference>
<keyword evidence="4 5" id="KW-0472">Membrane</keyword>
<gene>
    <name evidence="7" type="ORF">CTheo_7173</name>
</gene>
<name>A0A5N5QCA4_9AGAM</name>
<dbReference type="GO" id="GO:0005452">
    <property type="term" value="F:solute:inorganic anion antiporter activity"/>
    <property type="evidence" value="ECO:0007669"/>
    <property type="project" value="InterPro"/>
</dbReference>
<comment type="caution">
    <text evidence="7">The sequence shown here is derived from an EMBL/GenBank/DDBJ whole genome shotgun (WGS) entry which is preliminary data.</text>
</comment>
<proteinExistence type="predicted"/>
<feature type="transmembrane region" description="Helical" evidence="5">
    <location>
        <begin position="144"/>
        <end position="165"/>
    </location>
</feature>
<dbReference type="AlphaFoldDB" id="A0A5N5QCA4"/>
<evidence type="ECO:0000256" key="1">
    <source>
        <dbReference type="ARBA" id="ARBA00004141"/>
    </source>
</evidence>
<dbReference type="GO" id="GO:0005886">
    <property type="term" value="C:plasma membrane"/>
    <property type="evidence" value="ECO:0007669"/>
    <property type="project" value="TreeGrafter"/>
</dbReference>
<dbReference type="GO" id="GO:0050801">
    <property type="term" value="P:monoatomic ion homeostasis"/>
    <property type="evidence" value="ECO:0007669"/>
    <property type="project" value="TreeGrafter"/>
</dbReference>
<dbReference type="InterPro" id="IPR011531">
    <property type="entry name" value="HCO3_transpt-like_TM_dom"/>
</dbReference>
<dbReference type="GO" id="GO:0000324">
    <property type="term" value="C:fungal-type vacuole"/>
    <property type="evidence" value="ECO:0007669"/>
    <property type="project" value="TreeGrafter"/>
</dbReference>
<dbReference type="EMBL" id="SSOP01000278">
    <property type="protein sequence ID" value="KAB5589375.1"/>
    <property type="molecule type" value="Genomic_DNA"/>
</dbReference>
<protein>
    <submittedName>
        <fullName evidence="7">Transport protein</fullName>
    </submittedName>
</protein>
<keyword evidence="3 5" id="KW-1133">Transmembrane helix</keyword>
<dbReference type="Pfam" id="PF00955">
    <property type="entry name" value="HCO3_cotransp"/>
    <property type="match status" value="1"/>
</dbReference>
<dbReference type="PANTHER" id="PTHR11453">
    <property type="entry name" value="ANION EXCHANGE PROTEIN"/>
    <property type="match status" value="1"/>
</dbReference>
<accession>A0A5N5QCA4</accession>
<reference evidence="7 8" key="1">
    <citation type="journal article" date="2019" name="Fungal Biol. Biotechnol.">
        <title>Draft genome sequence of fastidious pathogen Ceratobasidium theobromae, which causes vascular-streak dieback in Theobroma cacao.</title>
        <authorList>
            <person name="Ali S.S."/>
            <person name="Asman A."/>
            <person name="Shao J."/>
            <person name="Firmansyah A.P."/>
            <person name="Susilo A.W."/>
            <person name="Rosmana A."/>
            <person name="McMahon P."/>
            <person name="Junaid M."/>
            <person name="Guest D."/>
            <person name="Kheng T.Y."/>
            <person name="Meinhardt L.W."/>
            <person name="Bailey B.A."/>
        </authorList>
    </citation>
    <scope>NUCLEOTIDE SEQUENCE [LARGE SCALE GENOMIC DNA]</scope>
    <source>
        <strain evidence="7 8">CT2</strain>
    </source>
</reference>
<dbReference type="Proteomes" id="UP000383932">
    <property type="component" value="Unassembled WGS sequence"/>
</dbReference>
<organism evidence="7 8">
    <name type="scientific">Ceratobasidium theobromae</name>
    <dbReference type="NCBI Taxonomy" id="1582974"/>
    <lineage>
        <taxon>Eukaryota</taxon>
        <taxon>Fungi</taxon>
        <taxon>Dikarya</taxon>
        <taxon>Basidiomycota</taxon>
        <taxon>Agaricomycotina</taxon>
        <taxon>Agaricomycetes</taxon>
        <taxon>Cantharellales</taxon>
        <taxon>Ceratobasidiaceae</taxon>
        <taxon>Ceratobasidium</taxon>
    </lineage>
</organism>
<evidence type="ECO:0000256" key="4">
    <source>
        <dbReference type="ARBA" id="ARBA00023136"/>
    </source>
</evidence>